<protein>
    <recommendedName>
        <fullName evidence="11">Inosine/xanthosine triphosphatase</fullName>
        <shortName evidence="11">ITPase/XTPase</shortName>
        <ecNumber evidence="11">3.6.1.73</ecNumber>
    </recommendedName>
    <alternativeName>
        <fullName evidence="11">Non-canonical purine NTP phosphatase</fullName>
    </alternativeName>
    <alternativeName>
        <fullName evidence="11">Non-standard purine NTP phosphatase</fullName>
    </alternativeName>
    <alternativeName>
        <fullName evidence="11">Nucleoside-triphosphate phosphatase</fullName>
        <shortName evidence="11">NTPase</shortName>
    </alternativeName>
</protein>
<keyword evidence="14" id="KW-1185">Reference proteome</keyword>
<dbReference type="HOGENOM" id="CLU_087417_1_0_6"/>
<evidence type="ECO:0000259" key="12">
    <source>
        <dbReference type="Pfam" id="PF01931"/>
    </source>
</evidence>
<feature type="binding site" evidence="11">
    <location>
        <position position="71"/>
    </location>
    <ligand>
        <name>Mg(2+)</name>
        <dbReference type="ChEBI" id="CHEBI:18420"/>
    </ligand>
</feature>
<evidence type="ECO:0000256" key="9">
    <source>
        <dbReference type="ARBA" id="ARBA00048781"/>
    </source>
</evidence>
<evidence type="ECO:0000256" key="5">
    <source>
        <dbReference type="ARBA" id="ARBA00022842"/>
    </source>
</evidence>
<dbReference type="FunFam" id="3.90.950.10:FF:000002">
    <property type="entry name" value="Inosine/xanthosine triphosphatase"/>
    <property type="match status" value="1"/>
</dbReference>
<dbReference type="EC" id="3.6.1.73" evidence="11"/>
<dbReference type="GO" id="GO:0103023">
    <property type="term" value="F:ITPase activity"/>
    <property type="evidence" value="ECO:0007669"/>
    <property type="project" value="UniProtKB-EC"/>
</dbReference>
<dbReference type="HAMAP" id="MF_00648">
    <property type="entry name" value="Non_canon_purine_NTPase_YjjX"/>
    <property type="match status" value="1"/>
</dbReference>
<dbReference type="NCBIfam" id="TIGR00258">
    <property type="entry name" value="inosine/xanthosine triphosphatase"/>
    <property type="match status" value="1"/>
</dbReference>
<name>A0A0A7EDI5_9GAMM</name>
<keyword evidence="5 11" id="KW-0460">Magnesium</keyword>
<keyword evidence="4 11" id="KW-0378">Hydrolase</keyword>
<evidence type="ECO:0000256" key="8">
    <source>
        <dbReference type="ARBA" id="ARBA00048174"/>
    </source>
</evidence>
<dbReference type="STRING" id="1348114.OM33_05540"/>
<dbReference type="PANTHER" id="PTHR34699:SF2">
    <property type="entry name" value="NON-CANONICAL PURINE NTP PHOSPHATASE_PRRC1 DOMAIN-CONTAINING PROTEIN"/>
    <property type="match status" value="1"/>
</dbReference>
<dbReference type="InterPro" id="IPR002786">
    <property type="entry name" value="Non_canon_purine_NTPase"/>
</dbReference>
<dbReference type="EMBL" id="CP009888">
    <property type="protein sequence ID" value="AIY64664.1"/>
    <property type="molecule type" value="Genomic_DNA"/>
</dbReference>
<comment type="catalytic activity">
    <reaction evidence="8 11">
        <text>ITP + H2O = IDP + phosphate + H(+)</text>
        <dbReference type="Rhea" id="RHEA:28330"/>
        <dbReference type="ChEBI" id="CHEBI:15377"/>
        <dbReference type="ChEBI" id="CHEBI:15378"/>
        <dbReference type="ChEBI" id="CHEBI:43474"/>
        <dbReference type="ChEBI" id="CHEBI:58280"/>
        <dbReference type="ChEBI" id="CHEBI:61402"/>
        <dbReference type="EC" id="3.6.1.73"/>
    </reaction>
</comment>
<dbReference type="InterPro" id="IPR029001">
    <property type="entry name" value="ITPase-like_fam"/>
</dbReference>
<dbReference type="eggNOG" id="COG1986">
    <property type="taxonomic scope" value="Bacteria"/>
</dbReference>
<keyword evidence="2 11" id="KW-0479">Metal-binding</keyword>
<dbReference type="NCBIfam" id="NF003459">
    <property type="entry name" value="PRK05074.1"/>
    <property type="match status" value="1"/>
</dbReference>
<dbReference type="InterPro" id="IPR050299">
    <property type="entry name" value="YjjX_NTPase"/>
</dbReference>
<reference evidence="13 14" key="1">
    <citation type="submission" date="2014-11" db="EMBL/GenBank/DDBJ databases">
        <title>Complete Genome Sequence of Pseudoalteromonas sp. Strain OCN003 Isolated from Kaneohe Bay, Oahu, Hawaii.</title>
        <authorList>
            <person name="Beurmann S."/>
            <person name="Videau P."/>
            <person name="Ushijima B."/>
            <person name="Smith A.M."/>
            <person name="Aeby G.S."/>
            <person name="Callahan S.M."/>
            <person name="Belcaid M."/>
        </authorList>
    </citation>
    <scope>NUCLEOTIDE SEQUENCE [LARGE SCALE GENOMIC DNA]</scope>
    <source>
        <strain evidence="13 14">OCN003</strain>
    </source>
</reference>
<keyword evidence="3 11" id="KW-0547">Nucleotide-binding</keyword>
<evidence type="ECO:0000256" key="4">
    <source>
        <dbReference type="ARBA" id="ARBA00022801"/>
    </source>
</evidence>
<keyword evidence="6 11" id="KW-0546">Nucleotide metabolism</keyword>
<comment type="catalytic activity">
    <reaction evidence="9 11">
        <text>XTP + H2O = XDP + phosphate + H(+)</text>
        <dbReference type="Rhea" id="RHEA:28406"/>
        <dbReference type="ChEBI" id="CHEBI:15377"/>
        <dbReference type="ChEBI" id="CHEBI:15378"/>
        <dbReference type="ChEBI" id="CHEBI:43474"/>
        <dbReference type="ChEBI" id="CHEBI:59884"/>
        <dbReference type="ChEBI" id="CHEBI:61314"/>
        <dbReference type="EC" id="3.6.1.73"/>
    </reaction>
</comment>
<dbReference type="Pfam" id="PF01931">
    <property type="entry name" value="NTPase_I-T"/>
    <property type="match status" value="1"/>
</dbReference>
<evidence type="ECO:0000256" key="2">
    <source>
        <dbReference type="ARBA" id="ARBA00022723"/>
    </source>
</evidence>
<dbReference type="Gene3D" id="3.90.950.10">
    <property type="match status" value="1"/>
</dbReference>
<organism evidence="13 14">
    <name type="scientific">Pseudoalteromonas piratica</name>
    <dbReference type="NCBI Taxonomy" id="1348114"/>
    <lineage>
        <taxon>Bacteria</taxon>
        <taxon>Pseudomonadati</taxon>
        <taxon>Pseudomonadota</taxon>
        <taxon>Gammaproteobacteria</taxon>
        <taxon>Alteromonadales</taxon>
        <taxon>Pseudoalteromonadaceae</taxon>
        <taxon>Pseudoalteromonas</taxon>
    </lineage>
</organism>
<evidence type="ECO:0000256" key="7">
    <source>
        <dbReference type="ARBA" id="ARBA00023211"/>
    </source>
</evidence>
<dbReference type="GO" id="GO:0046872">
    <property type="term" value="F:metal ion binding"/>
    <property type="evidence" value="ECO:0007669"/>
    <property type="project" value="UniProtKB-KW"/>
</dbReference>
<comment type="similarity">
    <text evidence="10 11">Belongs to the YjjX NTPase family.</text>
</comment>
<evidence type="ECO:0000256" key="6">
    <source>
        <dbReference type="ARBA" id="ARBA00023080"/>
    </source>
</evidence>
<dbReference type="SUPFAM" id="SSF52972">
    <property type="entry name" value="ITPase-like"/>
    <property type="match status" value="1"/>
</dbReference>
<evidence type="ECO:0000256" key="1">
    <source>
        <dbReference type="ARBA" id="ARBA00001936"/>
    </source>
</evidence>
<dbReference type="RefSeq" id="WP_038639752.1">
    <property type="nucleotide sequence ID" value="NZ_CP009888.1"/>
</dbReference>
<comment type="function">
    <text evidence="11">Phosphatase that hydrolyzes non-canonical purine nucleotides such as XTP and ITP to their respective diphosphate derivatives. Probably excludes non-canonical purines from DNA/RNA precursor pool, thus preventing their incorporation into DNA/RNA and avoiding chromosomal lesions.</text>
</comment>
<feature type="domain" description="Non-canonical purine NTP phosphatase/PRRC1" evidence="12">
    <location>
        <begin position="11"/>
        <end position="173"/>
    </location>
</feature>
<gene>
    <name evidence="13" type="ORF">OM33_05540</name>
</gene>
<sequence length="183" mass="20240">MSEKNQKIIIGSKNPVKINAVKNAFSAMFPDVVFSCEGVSAPSDVADQPMTSEETLLGAENRVTYAKKYFQADWYVAIEGGVDNFNYGPATFAYIVIDNNRHVQVGRSSNLPMPQVVYQALCEGEELGHVMDRLFNTDNIKQKGGAMALLTNNLVTRESVYTMALTTALAPFINEQLFNMKVE</sequence>
<proteinExistence type="inferred from homology"/>
<dbReference type="PANTHER" id="PTHR34699">
    <property type="match status" value="1"/>
</dbReference>
<comment type="subunit">
    <text evidence="11">Homodimer.</text>
</comment>
<comment type="cofactor">
    <cofactor evidence="1">
        <name>Mn(2+)</name>
        <dbReference type="ChEBI" id="CHEBI:29035"/>
    </cofactor>
</comment>
<dbReference type="AlphaFoldDB" id="A0A0A7EDI5"/>
<evidence type="ECO:0000313" key="14">
    <source>
        <dbReference type="Proteomes" id="UP000030341"/>
    </source>
</evidence>
<dbReference type="GO" id="GO:0006772">
    <property type="term" value="P:thiamine metabolic process"/>
    <property type="evidence" value="ECO:0007669"/>
    <property type="project" value="TreeGrafter"/>
</dbReference>
<dbReference type="KEGG" id="pseo:OM33_05540"/>
<dbReference type="OrthoDB" id="6334099at2"/>
<evidence type="ECO:0000313" key="13">
    <source>
        <dbReference type="EMBL" id="AIY64664.1"/>
    </source>
</evidence>
<dbReference type="InterPro" id="IPR026533">
    <property type="entry name" value="NTPase/PRRC1"/>
</dbReference>
<evidence type="ECO:0000256" key="3">
    <source>
        <dbReference type="ARBA" id="ARBA00022741"/>
    </source>
</evidence>
<dbReference type="GO" id="GO:0000166">
    <property type="term" value="F:nucleotide binding"/>
    <property type="evidence" value="ECO:0007669"/>
    <property type="project" value="UniProtKB-KW"/>
</dbReference>
<keyword evidence="7 11" id="KW-0464">Manganese</keyword>
<evidence type="ECO:0000256" key="11">
    <source>
        <dbReference type="HAMAP-Rule" id="MF_00648"/>
    </source>
</evidence>
<comment type="caution">
    <text evidence="11">Lacks conserved residue(s) required for the propagation of feature annotation.</text>
</comment>
<dbReference type="Proteomes" id="UP000030341">
    <property type="component" value="Chromosome 1"/>
</dbReference>
<accession>A0A0A7EDI5</accession>
<comment type="cofactor">
    <cofactor evidence="11">
        <name>Mg(2+)</name>
        <dbReference type="ChEBI" id="CHEBI:18420"/>
    </cofactor>
    <cofactor evidence="11">
        <name>Mn(2+)</name>
        <dbReference type="ChEBI" id="CHEBI:29035"/>
    </cofactor>
    <text evidence="11">Binds 1 divalent metal cation per subunit; can use either Mg(2+) or Mn(2+).</text>
</comment>
<evidence type="ECO:0000256" key="10">
    <source>
        <dbReference type="ARBA" id="ARBA00060855"/>
    </source>
</evidence>
<dbReference type="GO" id="GO:0009117">
    <property type="term" value="P:nucleotide metabolic process"/>
    <property type="evidence" value="ECO:0007669"/>
    <property type="project" value="UniProtKB-KW"/>
</dbReference>